<feature type="transmembrane region" description="Helical" evidence="15">
    <location>
        <begin position="320"/>
        <end position="344"/>
    </location>
</feature>
<dbReference type="PANTHER" id="PTHR11309:SF126">
    <property type="entry name" value="FRIZZLED-2"/>
    <property type="match status" value="1"/>
</dbReference>
<evidence type="ECO:0000256" key="4">
    <source>
        <dbReference type="ARBA" id="ARBA00022475"/>
    </source>
</evidence>
<dbReference type="GO" id="GO:0060070">
    <property type="term" value="P:canonical Wnt signaling pathway"/>
    <property type="evidence" value="ECO:0007669"/>
    <property type="project" value="TreeGrafter"/>
</dbReference>
<organism evidence="19 20">
    <name type="scientific">Panagrellus redivivus</name>
    <name type="common">Microworm</name>
    <dbReference type="NCBI Taxonomy" id="6233"/>
    <lineage>
        <taxon>Eukaryota</taxon>
        <taxon>Metazoa</taxon>
        <taxon>Ecdysozoa</taxon>
        <taxon>Nematoda</taxon>
        <taxon>Chromadorea</taxon>
        <taxon>Rhabditida</taxon>
        <taxon>Tylenchina</taxon>
        <taxon>Panagrolaimomorpha</taxon>
        <taxon>Panagrolaimoidea</taxon>
        <taxon>Panagrolaimidae</taxon>
        <taxon>Panagrellus</taxon>
    </lineage>
</organism>
<dbReference type="Gene3D" id="1.20.1070.10">
    <property type="entry name" value="Rhodopsin 7-helix transmembrane proteins"/>
    <property type="match status" value="1"/>
</dbReference>
<evidence type="ECO:0000259" key="17">
    <source>
        <dbReference type="PROSITE" id="PS50038"/>
    </source>
</evidence>
<dbReference type="Gene3D" id="1.10.2000.10">
    <property type="entry name" value="Frizzled cysteine-rich domain"/>
    <property type="match status" value="1"/>
</dbReference>
<feature type="disulfide bond" evidence="13">
    <location>
        <begin position="43"/>
        <end position="89"/>
    </location>
</feature>
<feature type="disulfide bond" evidence="13">
    <location>
        <begin position="80"/>
        <end position="118"/>
    </location>
</feature>
<evidence type="ECO:0000256" key="1">
    <source>
        <dbReference type="ARBA" id="ARBA00004651"/>
    </source>
</evidence>
<keyword evidence="19" id="KW-1185">Reference proteome</keyword>
<proteinExistence type="inferred from homology"/>
<feature type="chain" id="PRO_5028926862" evidence="16">
    <location>
        <begin position="31"/>
        <end position="635"/>
    </location>
</feature>
<dbReference type="InterPro" id="IPR000539">
    <property type="entry name" value="Frizzled/Smoothened_7TM"/>
</dbReference>
<evidence type="ECO:0000256" key="16">
    <source>
        <dbReference type="SAM" id="SignalP"/>
    </source>
</evidence>
<dbReference type="InterPro" id="IPR036790">
    <property type="entry name" value="Frizzled_dom_sf"/>
</dbReference>
<dbReference type="SMART" id="SM00063">
    <property type="entry name" value="FRI"/>
    <property type="match status" value="1"/>
</dbReference>
<comment type="caution">
    <text evidence="13">Lacks conserved residue(s) required for the propagation of feature annotation.</text>
</comment>
<feature type="transmembrane region" description="Helical" evidence="15">
    <location>
        <begin position="272"/>
        <end position="292"/>
    </location>
</feature>
<evidence type="ECO:0000256" key="5">
    <source>
        <dbReference type="ARBA" id="ARBA00022687"/>
    </source>
</evidence>
<evidence type="ECO:0000256" key="8">
    <source>
        <dbReference type="ARBA" id="ARBA00022989"/>
    </source>
</evidence>
<dbReference type="InterPro" id="IPR020067">
    <property type="entry name" value="Frizzled_dom"/>
</dbReference>
<dbReference type="FunFam" id="1.10.2000.10:FF:000016">
    <property type="entry name" value="Frizzled"/>
    <property type="match status" value="1"/>
</dbReference>
<feature type="signal peptide" evidence="16">
    <location>
        <begin position="1"/>
        <end position="30"/>
    </location>
</feature>
<dbReference type="WBParaSite" id="Pan_g5667.t1">
    <property type="protein sequence ID" value="Pan_g5667.t1"/>
    <property type="gene ID" value="Pan_g5667"/>
</dbReference>
<reference evidence="19" key="1">
    <citation type="journal article" date="2013" name="Genetics">
        <title>The draft genome and transcriptome of Panagrellus redivivus are shaped by the harsh demands of a free-living lifestyle.</title>
        <authorList>
            <person name="Srinivasan J."/>
            <person name="Dillman A.R."/>
            <person name="Macchietto M.G."/>
            <person name="Heikkinen L."/>
            <person name="Lakso M."/>
            <person name="Fracchia K.M."/>
            <person name="Antoshechkin I."/>
            <person name="Mortazavi A."/>
            <person name="Wong G."/>
            <person name="Sternberg P.W."/>
        </authorList>
    </citation>
    <scope>NUCLEOTIDE SEQUENCE [LARGE SCALE GENOMIC DNA]</scope>
    <source>
        <strain evidence="19">MT8872</strain>
    </source>
</reference>
<dbReference type="PANTHER" id="PTHR11309">
    <property type="entry name" value="FRIZZLED"/>
    <property type="match status" value="1"/>
</dbReference>
<dbReference type="GO" id="GO:1905485">
    <property type="term" value="P:positive regulation of motor neuron migration"/>
    <property type="evidence" value="ECO:0007669"/>
    <property type="project" value="UniProtKB-ARBA"/>
</dbReference>
<evidence type="ECO:0000313" key="20">
    <source>
        <dbReference type="WBParaSite" id="Pan_g5667.t1"/>
    </source>
</evidence>
<feature type="domain" description="G-protein coupled receptors family 2 profile 2" evidence="18">
    <location>
        <begin position="236"/>
        <end position="529"/>
    </location>
</feature>
<sequence length="635" mass="70792">MSSGMTSNHRSPQKLLVFALLAICISSTAAKPKQCEPITIPLCRGIGYNMTSFPNSYGHERQEEAGLEVHQFYPLVEVGCYKHLKFFLCAMYTPICQENYEMEVMPCREVCLEARKRCAPIMQDHGFKWPVTLACDSLPRAADQATTGQICAAPPDALEEPKPRPTPPMKPHKKKPAMELLYPEIGIDVIDPQCECRCVKPFQVTVNSQHRVHNLTNCAHSCHASALAKPDDKQFMDLWITAWAGVCLCLSTFTVLTFLIEMQRFPYPERPIFFLSLCQAMVAIGFLTRVYYGQETVACDGAILKSGSINIGPCMTIFGLIYYFGMAASAWWVVLSLTWVLAAVPNWSTEWITKYASYFHVFAWVVPAVQTVLAVGFQTVDGDSLSGICYVGNTNVDHLRYFVLGPLLVYFIVGVCFLTVGFLNLFKIRSSLKKTHPAVNHTSKLTQLMSKIGIFSVLYTVPAIFVILVLFYEQHYRPLWEQAQLCPCAAQLRENRDTSTLLSMIKTASMLITGWTNAVWVFSGKTLTSWRRFLCCCCFSAPTHQPLNSHNYQHSHDGIPYMAATDHTGTLSRGNGMLGYPGPAHSNGTSPLSKYQQNADLIFASGNRECLSPLIYGGGTLKHCSAMRGPHPEDV</sequence>
<feature type="transmembrane region" description="Helical" evidence="15">
    <location>
        <begin position="501"/>
        <end position="522"/>
    </location>
</feature>
<dbReference type="Proteomes" id="UP000492821">
    <property type="component" value="Unassembled WGS sequence"/>
</dbReference>
<dbReference type="AlphaFoldDB" id="A0A7E4ZZM8"/>
<dbReference type="Pfam" id="PF01534">
    <property type="entry name" value="Frizzled"/>
    <property type="match status" value="1"/>
</dbReference>
<dbReference type="GO" id="GO:0017147">
    <property type="term" value="F:Wnt-protein binding"/>
    <property type="evidence" value="ECO:0007669"/>
    <property type="project" value="TreeGrafter"/>
</dbReference>
<feature type="disulfide bond" evidence="13">
    <location>
        <begin position="35"/>
        <end position="96"/>
    </location>
</feature>
<dbReference type="Pfam" id="PF01392">
    <property type="entry name" value="Fz"/>
    <property type="match status" value="1"/>
</dbReference>
<keyword evidence="6 15" id="KW-0812">Transmembrane</keyword>
<evidence type="ECO:0000259" key="18">
    <source>
        <dbReference type="PROSITE" id="PS50261"/>
    </source>
</evidence>
<evidence type="ECO:0000256" key="7">
    <source>
        <dbReference type="ARBA" id="ARBA00022729"/>
    </source>
</evidence>
<name>A0A7E4ZZM8_PANRE</name>
<evidence type="ECO:0000256" key="9">
    <source>
        <dbReference type="ARBA" id="ARBA00023136"/>
    </source>
</evidence>
<keyword evidence="10 13" id="KW-1015">Disulfide bond</keyword>
<evidence type="ECO:0000256" key="13">
    <source>
        <dbReference type="PROSITE-ProRule" id="PRU00090"/>
    </source>
</evidence>
<evidence type="ECO:0000256" key="6">
    <source>
        <dbReference type="ARBA" id="ARBA00022692"/>
    </source>
</evidence>
<dbReference type="GO" id="GO:1904937">
    <property type="term" value="P:sensory neuron migration"/>
    <property type="evidence" value="ECO:0007669"/>
    <property type="project" value="UniProtKB-ARBA"/>
</dbReference>
<reference evidence="20" key="2">
    <citation type="submission" date="2020-10" db="UniProtKB">
        <authorList>
            <consortium name="WormBaseParasite"/>
        </authorList>
    </citation>
    <scope>IDENTIFICATION</scope>
</reference>
<dbReference type="PROSITE" id="PS50261">
    <property type="entry name" value="G_PROTEIN_RECEP_F2_4"/>
    <property type="match status" value="1"/>
</dbReference>
<dbReference type="GO" id="GO:0005886">
    <property type="term" value="C:plasma membrane"/>
    <property type="evidence" value="ECO:0007669"/>
    <property type="project" value="UniProtKB-SubCell"/>
</dbReference>
<dbReference type="GO" id="GO:0097402">
    <property type="term" value="P:neuroblast migration"/>
    <property type="evidence" value="ECO:0007669"/>
    <property type="project" value="UniProtKB-ARBA"/>
</dbReference>
<feature type="transmembrane region" description="Helical" evidence="15">
    <location>
        <begin position="452"/>
        <end position="472"/>
    </location>
</feature>
<dbReference type="InterPro" id="IPR015526">
    <property type="entry name" value="Frizzled/SFRP"/>
</dbReference>
<comment type="subcellular location">
    <subcellularLocation>
        <location evidence="1">Cell membrane</location>
        <topology evidence="1">Multi-pass membrane protein</topology>
    </subcellularLocation>
</comment>
<dbReference type="SMART" id="SM01330">
    <property type="entry name" value="Frizzled"/>
    <property type="match status" value="1"/>
</dbReference>
<feature type="transmembrane region" description="Helical" evidence="15">
    <location>
        <begin position="238"/>
        <end position="260"/>
    </location>
</feature>
<evidence type="ECO:0000256" key="2">
    <source>
        <dbReference type="ARBA" id="ARBA00008077"/>
    </source>
</evidence>
<evidence type="ECO:0000313" key="19">
    <source>
        <dbReference type="Proteomes" id="UP000492821"/>
    </source>
</evidence>
<dbReference type="SUPFAM" id="SSF63501">
    <property type="entry name" value="Frizzled cysteine-rich domain"/>
    <property type="match status" value="1"/>
</dbReference>
<keyword evidence="12" id="KW-0325">Glycoprotein</keyword>
<feature type="region of interest" description="Disordered" evidence="14">
    <location>
        <begin position="154"/>
        <end position="174"/>
    </location>
</feature>
<accession>A0A7E4ZZM8</accession>
<evidence type="ECO:0000256" key="12">
    <source>
        <dbReference type="ARBA" id="ARBA00023180"/>
    </source>
</evidence>
<dbReference type="PROSITE" id="PS50038">
    <property type="entry name" value="FZ"/>
    <property type="match status" value="1"/>
</dbReference>
<keyword evidence="8 15" id="KW-1133">Transmembrane helix</keyword>
<evidence type="ECO:0000256" key="15">
    <source>
        <dbReference type="SAM" id="Phobius"/>
    </source>
</evidence>
<dbReference type="InterPro" id="IPR017981">
    <property type="entry name" value="GPCR_2-like_7TM"/>
</dbReference>
<feature type="domain" description="FZ" evidence="17">
    <location>
        <begin position="30"/>
        <end position="154"/>
    </location>
</feature>
<keyword evidence="11" id="KW-0675">Receptor</keyword>
<keyword evidence="3" id="KW-0217">Developmental protein</keyword>
<evidence type="ECO:0000256" key="11">
    <source>
        <dbReference type="ARBA" id="ARBA00023170"/>
    </source>
</evidence>
<dbReference type="PRINTS" id="PR00489">
    <property type="entry name" value="FRIZZLED"/>
</dbReference>
<feature type="transmembrane region" description="Helical" evidence="15">
    <location>
        <begin position="356"/>
        <end position="377"/>
    </location>
</feature>
<keyword evidence="9 15" id="KW-0472">Membrane</keyword>
<evidence type="ECO:0000256" key="3">
    <source>
        <dbReference type="ARBA" id="ARBA00022473"/>
    </source>
</evidence>
<evidence type="ECO:0000256" key="14">
    <source>
        <dbReference type="SAM" id="MobiDB-lite"/>
    </source>
</evidence>
<dbReference type="GO" id="GO:0042813">
    <property type="term" value="F:Wnt receptor activity"/>
    <property type="evidence" value="ECO:0007669"/>
    <property type="project" value="TreeGrafter"/>
</dbReference>
<keyword evidence="5" id="KW-0879">Wnt signaling pathway</keyword>
<evidence type="ECO:0000256" key="10">
    <source>
        <dbReference type="ARBA" id="ARBA00023157"/>
    </source>
</evidence>
<dbReference type="GO" id="GO:0035567">
    <property type="term" value="P:non-canonical Wnt signaling pathway"/>
    <property type="evidence" value="ECO:0007669"/>
    <property type="project" value="TreeGrafter"/>
</dbReference>
<comment type="similarity">
    <text evidence="2">Belongs to the G-protein coupled receptor Fz/Smo family.</text>
</comment>
<feature type="disulfide bond" evidence="13">
    <location>
        <begin position="111"/>
        <end position="135"/>
    </location>
</feature>
<feature type="transmembrane region" description="Helical" evidence="15">
    <location>
        <begin position="407"/>
        <end position="426"/>
    </location>
</feature>
<dbReference type="GO" id="GO:0097475">
    <property type="term" value="P:motor neuron migration"/>
    <property type="evidence" value="ECO:0007669"/>
    <property type="project" value="UniProtKB-ARBA"/>
</dbReference>
<keyword evidence="4" id="KW-1003">Cell membrane</keyword>
<keyword evidence="7 16" id="KW-0732">Signal</keyword>
<protein>
    <submittedName>
        <fullName evidence="20">Frizzled-4</fullName>
    </submittedName>
</protein>